<keyword evidence="6" id="KW-1003">Cell membrane</keyword>
<organism evidence="7 8">
    <name type="scientific">Parathalassolituus penaei</name>
    <dbReference type="NCBI Taxonomy" id="2997323"/>
    <lineage>
        <taxon>Bacteria</taxon>
        <taxon>Pseudomonadati</taxon>
        <taxon>Pseudomonadota</taxon>
        <taxon>Gammaproteobacteria</taxon>
        <taxon>Oceanospirillales</taxon>
        <taxon>Oceanospirillaceae</taxon>
        <taxon>Parathalassolituus</taxon>
    </lineage>
</organism>
<evidence type="ECO:0000256" key="3">
    <source>
        <dbReference type="ARBA" id="ARBA00022692"/>
    </source>
</evidence>
<keyword evidence="3 6" id="KW-0812">Transmembrane</keyword>
<reference evidence="7" key="1">
    <citation type="submission" date="2022-11" db="EMBL/GenBank/DDBJ databases">
        <title>Parathalassolutuus dongxingensis gen. nov., sp. nov., a novel member of family Oceanospirillaceae isolated from a coastal shrimp pond in Guangxi, China.</title>
        <authorList>
            <person name="Chen H."/>
        </authorList>
    </citation>
    <scope>NUCLEOTIDE SEQUENCE</scope>
    <source>
        <strain evidence="7">G-43</strain>
    </source>
</reference>
<keyword evidence="5 6" id="KW-0472">Membrane</keyword>
<dbReference type="PANTHER" id="PTHR43701">
    <property type="entry name" value="MEMBRANE TRANSPORTER PROTEIN MJ0441-RELATED"/>
    <property type="match status" value="1"/>
</dbReference>
<feature type="transmembrane region" description="Helical" evidence="6">
    <location>
        <begin position="216"/>
        <end position="235"/>
    </location>
</feature>
<protein>
    <recommendedName>
        <fullName evidence="6">Probable membrane transporter protein</fullName>
    </recommendedName>
</protein>
<feature type="transmembrane region" description="Helical" evidence="6">
    <location>
        <begin position="67"/>
        <end position="85"/>
    </location>
</feature>
<dbReference type="Pfam" id="PF01925">
    <property type="entry name" value="TauE"/>
    <property type="match status" value="1"/>
</dbReference>
<evidence type="ECO:0000256" key="2">
    <source>
        <dbReference type="ARBA" id="ARBA00009142"/>
    </source>
</evidence>
<dbReference type="PANTHER" id="PTHR43701:SF2">
    <property type="entry name" value="MEMBRANE TRANSPORTER PROTEIN YJNA-RELATED"/>
    <property type="match status" value="1"/>
</dbReference>
<dbReference type="AlphaFoldDB" id="A0A9X3EQI6"/>
<sequence>MLNELLLGIGVGIALGLTGSGGTLAVPALMLGLGMTIEEARPVSLIAIGISSLIGTIDGFRHGLVRYRAALVMAAFGITASPLGIKAAAWLPTHALTTLFSLLLLFIAARMGWHAWHDGESRTHVALSRNCMLREETGRFQWNPKCFFTLAAIGALAGFNSGLLGVGGGFLIVPGIQQFSNLGMHGIVATSLAVITLVSSGTVLQSLAHGAVITESGWYFIGATGVGLLVGRLWSPYLSARILQFTFAGLASVVAAMLFAKYW</sequence>
<dbReference type="EMBL" id="JAPNOA010000058">
    <property type="protein sequence ID" value="MCY0967033.1"/>
    <property type="molecule type" value="Genomic_DNA"/>
</dbReference>
<feature type="transmembrane region" description="Helical" evidence="6">
    <location>
        <begin position="91"/>
        <end position="113"/>
    </location>
</feature>
<feature type="transmembrane region" description="Helical" evidence="6">
    <location>
        <begin position="241"/>
        <end position="260"/>
    </location>
</feature>
<comment type="similarity">
    <text evidence="2 6">Belongs to the 4-toluene sulfonate uptake permease (TSUP) (TC 2.A.102) family.</text>
</comment>
<evidence type="ECO:0000313" key="8">
    <source>
        <dbReference type="Proteomes" id="UP001150830"/>
    </source>
</evidence>
<gene>
    <name evidence="7" type="ORF">OUO13_17785</name>
</gene>
<dbReference type="InterPro" id="IPR051598">
    <property type="entry name" value="TSUP/Inactive_protease-like"/>
</dbReference>
<dbReference type="InterPro" id="IPR002781">
    <property type="entry name" value="TM_pro_TauE-like"/>
</dbReference>
<dbReference type="Proteomes" id="UP001150830">
    <property type="component" value="Unassembled WGS sequence"/>
</dbReference>
<evidence type="ECO:0000313" key="7">
    <source>
        <dbReference type="EMBL" id="MCY0967033.1"/>
    </source>
</evidence>
<dbReference type="GO" id="GO:0005886">
    <property type="term" value="C:plasma membrane"/>
    <property type="evidence" value="ECO:0007669"/>
    <property type="project" value="UniProtKB-SubCell"/>
</dbReference>
<comment type="subcellular location">
    <subcellularLocation>
        <location evidence="6">Cell membrane</location>
        <topology evidence="6">Multi-pass membrane protein</topology>
    </subcellularLocation>
    <subcellularLocation>
        <location evidence="1">Membrane</location>
        <topology evidence="1">Multi-pass membrane protein</topology>
    </subcellularLocation>
</comment>
<evidence type="ECO:0000256" key="6">
    <source>
        <dbReference type="RuleBase" id="RU363041"/>
    </source>
</evidence>
<name>A0A9X3EQI6_9GAMM</name>
<accession>A0A9X3EQI6</accession>
<keyword evidence="8" id="KW-1185">Reference proteome</keyword>
<evidence type="ECO:0000256" key="4">
    <source>
        <dbReference type="ARBA" id="ARBA00022989"/>
    </source>
</evidence>
<feature type="transmembrane region" description="Helical" evidence="6">
    <location>
        <begin position="147"/>
        <end position="176"/>
    </location>
</feature>
<dbReference type="RefSeq" id="WP_283175238.1">
    <property type="nucleotide sequence ID" value="NZ_JAPNOA010000058.1"/>
</dbReference>
<keyword evidence="4 6" id="KW-1133">Transmembrane helix</keyword>
<evidence type="ECO:0000256" key="1">
    <source>
        <dbReference type="ARBA" id="ARBA00004141"/>
    </source>
</evidence>
<comment type="caution">
    <text evidence="7">The sequence shown here is derived from an EMBL/GenBank/DDBJ whole genome shotgun (WGS) entry which is preliminary data.</text>
</comment>
<evidence type="ECO:0000256" key="5">
    <source>
        <dbReference type="ARBA" id="ARBA00023136"/>
    </source>
</evidence>
<proteinExistence type="inferred from homology"/>
<feature type="transmembrane region" description="Helical" evidence="6">
    <location>
        <begin position="41"/>
        <end position="60"/>
    </location>
</feature>
<feature type="transmembrane region" description="Helical" evidence="6">
    <location>
        <begin position="182"/>
        <end position="204"/>
    </location>
</feature>